<dbReference type="SUPFAM" id="SSF52540">
    <property type="entry name" value="P-loop containing nucleoside triphosphate hydrolases"/>
    <property type="match status" value="1"/>
</dbReference>
<dbReference type="STRING" id="553219.CAMSH0001_1196"/>
<protein>
    <recommendedName>
        <fullName evidence="1">DNA 3'-5' helicase II</fullName>
    </recommendedName>
</protein>
<dbReference type="EMBL" id="ACVQ01000008">
    <property type="protein sequence ID" value="EET80436.1"/>
    <property type="molecule type" value="Genomic_DNA"/>
</dbReference>
<dbReference type="RefSeq" id="WP_002947005.1">
    <property type="nucleotide sequence ID" value="NZ_ACVQ01000008.1"/>
</dbReference>
<dbReference type="Gene3D" id="3.40.50.300">
    <property type="entry name" value="P-loop containing nucleotide triphosphate hydrolases"/>
    <property type="match status" value="2"/>
</dbReference>
<dbReference type="PANTHER" id="PTHR11070:SF2">
    <property type="entry name" value="ATP-DEPENDENT DNA HELICASE SRS2"/>
    <property type="match status" value="1"/>
</dbReference>
<dbReference type="GeneID" id="60991322"/>
<dbReference type="Proteomes" id="UP000003107">
    <property type="component" value="Unassembled WGS sequence"/>
</dbReference>
<dbReference type="GO" id="GO:0000725">
    <property type="term" value="P:recombinational repair"/>
    <property type="evidence" value="ECO:0007669"/>
    <property type="project" value="TreeGrafter"/>
</dbReference>
<comment type="caution">
    <text evidence="2">The sequence shown here is derived from an EMBL/GenBank/DDBJ whole genome shotgun (WGS) entry which is preliminary data.</text>
</comment>
<proteinExistence type="predicted"/>
<accession>C6RDN9</accession>
<reference evidence="2 3" key="1">
    <citation type="submission" date="2009-07" db="EMBL/GenBank/DDBJ databases">
        <authorList>
            <person name="Madupu R."/>
            <person name="Sebastian Y."/>
            <person name="Durkin A.S."/>
            <person name="Torralba M."/>
            <person name="Methe B."/>
            <person name="Sutton G.G."/>
            <person name="Strausberg R.L."/>
            <person name="Nelson K.E."/>
        </authorList>
    </citation>
    <scope>NUCLEOTIDE SEQUENCE [LARGE SCALE GENOMIC DNA]</scope>
    <source>
        <strain evidence="2 3">RM3277</strain>
    </source>
</reference>
<evidence type="ECO:0000313" key="2">
    <source>
        <dbReference type="EMBL" id="EET80436.1"/>
    </source>
</evidence>
<dbReference type="InterPro" id="IPR000212">
    <property type="entry name" value="DNA_helicase_UvrD/REP"/>
</dbReference>
<dbReference type="PANTHER" id="PTHR11070">
    <property type="entry name" value="UVRD / RECB / PCRA DNA HELICASE FAMILY MEMBER"/>
    <property type="match status" value="1"/>
</dbReference>
<evidence type="ECO:0000313" key="3">
    <source>
        <dbReference type="Proteomes" id="UP000003107"/>
    </source>
</evidence>
<dbReference type="GO" id="GO:0033202">
    <property type="term" value="C:DNA helicase complex"/>
    <property type="evidence" value="ECO:0007669"/>
    <property type="project" value="TreeGrafter"/>
</dbReference>
<dbReference type="GO" id="GO:0005829">
    <property type="term" value="C:cytosol"/>
    <property type="evidence" value="ECO:0007669"/>
    <property type="project" value="TreeGrafter"/>
</dbReference>
<dbReference type="GO" id="GO:0043138">
    <property type="term" value="F:3'-5' DNA helicase activity"/>
    <property type="evidence" value="ECO:0007669"/>
    <property type="project" value="TreeGrafter"/>
</dbReference>
<name>C6RDN9_9BACT</name>
<gene>
    <name evidence="2" type="ORF">CAMSH0001_1196</name>
</gene>
<evidence type="ECO:0000256" key="1">
    <source>
        <dbReference type="ARBA" id="ARBA00034923"/>
    </source>
</evidence>
<dbReference type="GO" id="GO:0003677">
    <property type="term" value="F:DNA binding"/>
    <property type="evidence" value="ECO:0007669"/>
    <property type="project" value="InterPro"/>
</dbReference>
<dbReference type="Pfam" id="PF13245">
    <property type="entry name" value="AAA_19"/>
    <property type="match status" value="1"/>
</dbReference>
<sequence>MNYRFLYENFFNKNIYGVIRTAVYFHCESRESVLCFLKGQNINRYVQIIGRDSLNSSFFNSLLNSTYIGRVSKYFNDELYKSIKRYLKPTFHQLEINQEVIYTKEQEELTKSRIGKRQKIKGVAGSGKTLVLAKRAVNAHIRTHRRVLVLTFNISLVNYIHDQISKVRESFAWKNFYITNYHSFFREFADQYGLKITGHEDFDNKEFFSSRQNSIKKFDAIFIDEIQDYKQEWLNLIVVYFSKPDTEIVVFGDEKQNIYDRELDENKEIITTGIVGRWNKSLKKSFRLNHDIGRLAIEFQKEFLDNKYILDEMLIAQQEFDFEPSVIEYHEIGNLSEINDMVFKLIELHNIHSNDVAILGDNIGILRELDFEIRSKYQEETITTFEMKEEYKELEKNGLLTKDNIDQIRRAKKVGFWLNAGMIKLSTVHSFKGWEIHTLFLLIDKKSTFELVYTGITRARQNIVIINLGNTELSNFFSKKCSAKNFY</sequence>
<keyword evidence="3" id="KW-1185">Reference proteome</keyword>
<dbReference type="InterPro" id="IPR027417">
    <property type="entry name" value="P-loop_NTPase"/>
</dbReference>
<dbReference type="AlphaFoldDB" id="C6RDN9"/>
<dbReference type="eggNOG" id="COG0210">
    <property type="taxonomic scope" value="Bacteria"/>
</dbReference>
<dbReference type="GO" id="GO:0005524">
    <property type="term" value="F:ATP binding"/>
    <property type="evidence" value="ECO:0007669"/>
    <property type="project" value="InterPro"/>
</dbReference>
<organism evidence="2 3">
    <name type="scientific">Campylobacter showae RM3277</name>
    <dbReference type="NCBI Taxonomy" id="553219"/>
    <lineage>
        <taxon>Bacteria</taxon>
        <taxon>Pseudomonadati</taxon>
        <taxon>Campylobacterota</taxon>
        <taxon>Epsilonproteobacteria</taxon>
        <taxon>Campylobacterales</taxon>
        <taxon>Campylobacteraceae</taxon>
        <taxon>Campylobacter</taxon>
    </lineage>
</organism>